<sequence>MESLEDDEITLISSSSSSNEYWSAGRSKGHRYSSVTPFWGGEESRRRKRIQCEATLTEDGDDC</sequence>
<reference evidence="2 3" key="1">
    <citation type="submission" date="2012-08" db="EMBL/GenBank/DDBJ databases">
        <title>Oryza genome evolution.</title>
        <authorList>
            <person name="Wing R.A."/>
        </authorList>
    </citation>
    <scope>NUCLEOTIDE SEQUENCE</scope>
</reference>
<evidence type="ECO:0000256" key="1">
    <source>
        <dbReference type="SAM" id="MobiDB-lite"/>
    </source>
</evidence>
<protein>
    <submittedName>
        <fullName evidence="2">Uncharacterized protein</fullName>
    </submittedName>
</protein>
<dbReference type="Gramene" id="LPERR02G29570.1">
    <property type="protein sequence ID" value="LPERR02G29570.1"/>
    <property type="gene ID" value="LPERR02G29570"/>
</dbReference>
<proteinExistence type="predicted"/>
<dbReference type="Proteomes" id="UP000032180">
    <property type="component" value="Chromosome 2"/>
</dbReference>
<name>A0A0D9VM63_9ORYZ</name>
<dbReference type="AlphaFoldDB" id="A0A0D9VM63"/>
<feature type="region of interest" description="Disordered" evidence="1">
    <location>
        <begin position="1"/>
        <end position="30"/>
    </location>
</feature>
<keyword evidence="3" id="KW-1185">Reference proteome</keyword>
<reference evidence="3" key="2">
    <citation type="submission" date="2013-12" db="EMBL/GenBank/DDBJ databases">
        <authorList>
            <person name="Yu Y."/>
            <person name="Lee S."/>
            <person name="de Baynast K."/>
            <person name="Wissotski M."/>
            <person name="Liu L."/>
            <person name="Talag J."/>
            <person name="Goicoechea J."/>
            <person name="Angelova A."/>
            <person name="Jetty R."/>
            <person name="Kudrna D."/>
            <person name="Golser W."/>
            <person name="Rivera L."/>
            <person name="Zhang J."/>
            <person name="Wing R."/>
        </authorList>
    </citation>
    <scope>NUCLEOTIDE SEQUENCE</scope>
</reference>
<reference evidence="2" key="3">
    <citation type="submission" date="2015-04" db="UniProtKB">
        <authorList>
            <consortium name="EnsemblPlants"/>
        </authorList>
    </citation>
    <scope>IDENTIFICATION</scope>
</reference>
<evidence type="ECO:0000313" key="2">
    <source>
        <dbReference type="EnsemblPlants" id="LPERR02G29570.1"/>
    </source>
</evidence>
<dbReference type="HOGENOM" id="CLU_2889001_0_0_1"/>
<accession>A0A0D9VM63</accession>
<organism evidence="2 3">
    <name type="scientific">Leersia perrieri</name>
    <dbReference type="NCBI Taxonomy" id="77586"/>
    <lineage>
        <taxon>Eukaryota</taxon>
        <taxon>Viridiplantae</taxon>
        <taxon>Streptophyta</taxon>
        <taxon>Embryophyta</taxon>
        <taxon>Tracheophyta</taxon>
        <taxon>Spermatophyta</taxon>
        <taxon>Magnoliopsida</taxon>
        <taxon>Liliopsida</taxon>
        <taxon>Poales</taxon>
        <taxon>Poaceae</taxon>
        <taxon>BOP clade</taxon>
        <taxon>Oryzoideae</taxon>
        <taxon>Oryzeae</taxon>
        <taxon>Oryzinae</taxon>
        <taxon>Leersia</taxon>
    </lineage>
</organism>
<evidence type="ECO:0000313" key="3">
    <source>
        <dbReference type="Proteomes" id="UP000032180"/>
    </source>
</evidence>
<dbReference type="EnsemblPlants" id="LPERR02G29570.1">
    <property type="protein sequence ID" value="LPERR02G29570.1"/>
    <property type="gene ID" value="LPERR02G29570"/>
</dbReference>